<comment type="cofactor">
    <cofactor evidence="1">
        <name>Mn(2+)</name>
        <dbReference type="ChEBI" id="CHEBI:29035"/>
    </cofactor>
</comment>
<dbReference type="InterPro" id="IPR000587">
    <property type="entry name" value="Creatinase_N"/>
</dbReference>
<gene>
    <name evidence="9" type="ORF">BD324DRAFT_599068</name>
</gene>
<reference evidence="9 10" key="1">
    <citation type="submission" date="2017-03" db="EMBL/GenBank/DDBJ databases">
        <title>Widespread Adenine N6-methylation of Active Genes in Fungi.</title>
        <authorList>
            <consortium name="DOE Joint Genome Institute"/>
            <person name="Mondo S.J."/>
            <person name="Dannebaum R.O."/>
            <person name="Kuo R.C."/>
            <person name="Louie K.B."/>
            <person name="Bewick A.J."/>
            <person name="Labutti K."/>
            <person name="Haridas S."/>
            <person name="Kuo A."/>
            <person name="Salamov A."/>
            <person name="Ahrendt S.R."/>
            <person name="Lau R."/>
            <person name="Bowen B.P."/>
            <person name="Lipzen A."/>
            <person name="Sullivan W."/>
            <person name="Andreopoulos W.B."/>
            <person name="Clum A."/>
            <person name="Lindquist E."/>
            <person name="Daum C."/>
            <person name="Northen T.R."/>
            <person name="Ramamoorthy G."/>
            <person name="Schmitz R.J."/>
            <person name="Gryganskyi A."/>
            <person name="Culley D."/>
            <person name="Magnuson J."/>
            <person name="James T.Y."/>
            <person name="O'Malley M.A."/>
            <person name="Stajich J.E."/>
            <person name="Spatafora J.W."/>
            <person name="Visel A."/>
            <person name="Grigoriev I.V."/>
        </authorList>
    </citation>
    <scope>NUCLEOTIDE SEQUENCE [LARGE SCALE GENOMIC DNA]</scope>
    <source>
        <strain evidence="9 10">NRRL Y-17943</strain>
    </source>
</reference>
<dbReference type="GeneID" id="33555707"/>
<accession>A0A1Y1UL66</accession>
<name>A0A1Y1UL66_9TREE</name>
<evidence type="ECO:0000313" key="9">
    <source>
        <dbReference type="EMBL" id="ORX38297.1"/>
    </source>
</evidence>
<feature type="domain" description="Creatinase N-terminal" evidence="7">
    <location>
        <begin position="41"/>
        <end position="199"/>
    </location>
</feature>
<sequence>MSCLRTSAIRDDLLETLRTQGDRTEKILEGDRGSEEEMQTRLSDLKAAINEAKVDWYIVPSEDEHQSEYTGVTEKRREWITNFNGSAGTAIVPASTGSSSSEEDLAILFVDSRYWVIAENQIPKSNWRVERVGANGGSGRGGVVSGWTGWISDHASDGLRIGVDPKLVPLPVVRQLQDSLSGSSTQLVPLDENLVDKVRHPSPRPDGPITPHPLKYAGETSSSKLERMRATLASSSRGHDWIYILPALPSIAWLLNCRCLSDIPDCPVPYAYLALTSEACVLFADEVKIKEEMRAALEESDVAVKPYGVDQVGKYVKEFKQKARLADEKAEIEIWGSAETSWGLSKACGDDIRLIQCPVELAKAIKNPTEQEGFAAAYLRDGRAMVRWFSWLETKLMKEGRELGEWSAGQALIRFRAQEDLYVYANSGISASGPNAALPHYVPERGSDSKIDREAPFLVDSGCQYEDGTIDTTRTVYFGKSPSDEIKRAFTRVLQCHMHVLQAVFPRGTSSAALSMLGRNPMYQEGMDFGHGLGHGVGSFLGVHEYPYLGRDPIEAGHVVTVEPGWYLEGKYGIRTESLVVSVPTDTAFEFGGHRWLAWRRITQVPIQTKLIDWSLLTKDEIRWINEHNFSVEAALLPMLQEDADKDAREWLKRECKPKRIWPWTGA</sequence>
<dbReference type="Proteomes" id="UP000193218">
    <property type="component" value="Unassembled WGS sequence"/>
</dbReference>
<evidence type="ECO:0000256" key="2">
    <source>
        <dbReference type="ARBA" id="ARBA00008766"/>
    </source>
</evidence>
<dbReference type="InterPro" id="IPR050422">
    <property type="entry name" value="X-Pro_aminopeptidase_P"/>
</dbReference>
<evidence type="ECO:0000256" key="1">
    <source>
        <dbReference type="ARBA" id="ARBA00001936"/>
    </source>
</evidence>
<feature type="domain" description="Peptidase M24" evidence="6">
    <location>
        <begin position="377"/>
        <end position="581"/>
    </location>
</feature>
<dbReference type="Gene3D" id="3.90.230.10">
    <property type="entry name" value="Creatinase/methionine aminopeptidase superfamily"/>
    <property type="match status" value="1"/>
</dbReference>
<dbReference type="InterPro" id="IPR032416">
    <property type="entry name" value="Peptidase_M24_C"/>
</dbReference>
<dbReference type="SUPFAM" id="SSF53092">
    <property type="entry name" value="Creatinase/prolidase N-terminal domain"/>
    <property type="match status" value="1"/>
</dbReference>
<dbReference type="PANTHER" id="PTHR43763">
    <property type="entry name" value="XAA-PRO AMINOPEPTIDASE 1"/>
    <property type="match status" value="1"/>
</dbReference>
<dbReference type="AlphaFoldDB" id="A0A1Y1UL66"/>
<dbReference type="InterPro" id="IPR036005">
    <property type="entry name" value="Creatinase/aminopeptidase-like"/>
</dbReference>
<keyword evidence="10" id="KW-1185">Reference proteome</keyword>
<comment type="caution">
    <text evidence="9">The sequence shown here is derived from an EMBL/GenBank/DDBJ whole genome shotgun (WGS) entry which is preliminary data.</text>
</comment>
<evidence type="ECO:0000256" key="5">
    <source>
        <dbReference type="ARBA" id="ARBA00023211"/>
    </source>
</evidence>
<evidence type="ECO:0000259" key="7">
    <source>
        <dbReference type="Pfam" id="PF01321"/>
    </source>
</evidence>
<keyword evidence="5" id="KW-0464">Manganese</keyword>
<feature type="domain" description="Peptidase M24 C-terminal" evidence="8">
    <location>
        <begin position="596"/>
        <end position="658"/>
    </location>
</feature>
<dbReference type="OrthoDB" id="9995434at2759"/>
<dbReference type="InParanoid" id="A0A1Y1UL66"/>
<evidence type="ECO:0000256" key="4">
    <source>
        <dbReference type="ARBA" id="ARBA00022801"/>
    </source>
</evidence>
<evidence type="ECO:0000313" key="10">
    <source>
        <dbReference type="Proteomes" id="UP000193218"/>
    </source>
</evidence>
<evidence type="ECO:0000256" key="3">
    <source>
        <dbReference type="ARBA" id="ARBA00022723"/>
    </source>
</evidence>
<dbReference type="PANTHER" id="PTHR43763:SF17">
    <property type="entry name" value="AMINOPEPTIDASE P, CYTOPLASMIC-RELATED"/>
    <property type="match status" value="1"/>
</dbReference>
<dbReference type="STRING" id="4999.A0A1Y1UL66"/>
<organism evidence="9 10">
    <name type="scientific">Kockovaella imperatae</name>
    <dbReference type="NCBI Taxonomy" id="4999"/>
    <lineage>
        <taxon>Eukaryota</taxon>
        <taxon>Fungi</taxon>
        <taxon>Dikarya</taxon>
        <taxon>Basidiomycota</taxon>
        <taxon>Agaricomycotina</taxon>
        <taxon>Tremellomycetes</taxon>
        <taxon>Tremellales</taxon>
        <taxon>Cuniculitremaceae</taxon>
        <taxon>Kockovaella</taxon>
    </lineage>
</organism>
<protein>
    <submittedName>
        <fullName evidence="9">Peptidase M24, structural domain-containing protein</fullName>
    </submittedName>
</protein>
<dbReference type="Gene3D" id="3.40.350.10">
    <property type="entry name" value="Creatinase/prolidase N-terminal domain"/>
    <property type="match status" value="2"/>
</dbReference>
<dbReference type="Pfam" id="PF16189">
    <property type="entry name" value="Creatinase_N_2"/>
    <property type="match status" value="1"/>
</dbReference>
<dbReference type="Pfam" id="PF16188">
    <property type="entry name" value="Peptidase_M24_C"/>
    <property type="match status" value="1"/>
</dbReference>
<keyword evidence="4" id="KW-0378">Hydrolase</keyword>
<dbReference type="RefSeq" id="XP_021872219.1">
    <property type="nucleotide sequence ID" value="XM_022013899.1"/>
</dbReference>
<dbReference type="SUPFAM" id="SSF55920">
    <property type="entry name" value="Creatinase/aminopeptidase"/>
    <property type="match status" value="1"/>
</dbReference>
<dbReference type="GO" id="GO:0046872">
    <property type="term" value="F:metal ion binding"/>
    <property type="evidence" value="ECO:0007669"/>
    <property type="project" value="UniProtKB-KW"/>
</dbReference>
<comment type="similarity">
    <text evidence="2">Belongs to the peptidase M24B family.</text>
</comment>
<dbReference type="GO" id="GO:0005737">
    <property type="term" value="C:cytoplasm"/>
    <property type="evidence" value="ECO:0007669"/>
    <property type="project" value="UniProtKB-ARBA"/>
</dbReference>
<dbReference type="FunFam" id="3.90.230.10:FF:000007">
    <property type="entry name" value="Xaa-Pro aminopeptidase P"/>
    <property type="match status" value="1"/>
</dbReference>
<dbReference type="EMBL" id="NBSH01000004">
    <property type="protein sequence ID" value="ORX38297.1"/>
    <property type="molecule type" value="Genomic_DNA"/>
</dbReference>
<dbReference type="Pfam" id="PF01321">
    <property type="entry name" value="Creatinase_N"/>
    <property type="match status" value="1"/>
</dbReference>
<dbReference type="InterPro" id="IPR000994">
    <property type="entry name" value="Pept_M24"/>
</dbReference>
<dbReference type="Pfam" id="PF00557">
    <property type="entry name" value="Peptidase_M24"/>
    <property type="match status" value="1"/>
</dbReference>
<proteinExistence type="inferred from homology"/>
<evidence type="ECO:0000259" key="8">
    <source>
        <dbReference type="Pfam" id="PF16188"/>
    </source>
</evidence>
<dbReference type="InterPro" id="IPR029149">
    <property type="entry name" value="Creatin/AminoP/Spt16_N"/>
</dbReference>
<keyword evidence="3" id="KW-0479">Metal-binding</keyword>
<dbReference type="GO" id="GO:0016787">
    <property type="term" value="F:hydrolase activity"/>
    <property type="evidence" value="ECO:0007669"/>
    <property type="project" value="UniProtKB-KW"/>
</dbReference>
<evidence type="ECO:0000259" key="6">
    <source>
        <dbReference type="Pfam" id="PF00557"/>
    </source>
</evidence>